<evidence type="ECO:0000313" key="4">
    <source>
        <dbReference type="EMBL" id="TDQ83385.1"/>
    </source>
</evidence>
<dbReference type="InterPro" id="IPR001568">
    <property type="entry name" value="RNase_T2-like"/>
</dbReference>
<dbReference type="GO" id="GO:0006401">
    <property type="term" value="P:RNA catabolic process"/>
    <property type="evidence" value="ECO:0007669"/>
    <property type="project" value="UniProtKB-ARBA"/>
</dbReference>
<evidence type="ECO:0000256" key="2">
    <source>
        <dbReference type="RuleBase" id="RU004328"/>
    </source>
</evidence>
<dbReference type="PANTHER" id="PTHR11240">
    <property type="entry name" value="RIBONUCLEASE T2"/>
    <property type="match status" value="1"/>
</dbReference>
<dbReference type="Gene3D" id="3.90.730.10">
    <property type="entry name" value="Ribonuclease T2-like"/>
    <property type="match status" value="1"/>
</dbReference>
<dbReference type="GO" id="GO:0003723">
    <property type="term" value="F:RNA binding"/>
    <property type="evidence" value="ECO:0007669"/>
    <property type="project" value="InterPro"/>
</dbReference>
<reference evidence="4 5" key="1">
    <citation type="submission" date="2019-03" db="EMBL/GenBank/DDBJ databases">
        <title>Genomic Encyclopedia of Type Strains, Phase III (KMG-III): the genomes of soil and plant-associated and newly described type strains.</title>
        <authorList>
            <person name="Whitman W."/>
        </authorList>
    </citation>
    <scope>NUCLEOTIDE SEQUENCE [LARGE SCALE GENOMIC DNA]</scope>
    <source>
        <strain evidence="4 5">CGMCC 1.7660</strain>
    </source>
</reference>
<dbReference type="GO" id="GO:0033897">
    <property type="term" value="F:ribonuclease T2 activity"/>
    <property type="evidence" value="ECO:0007669"/>
    <property type="project" value="InterPro"/>
</dbReference>
<comment type="caution">
    <text evidence="4">The sequence shown here is derived from an EMBL/GenBank/DDBJ whole genome shotgun (WGS) entry which is preliminary data.</text>
</comment>
<dbReference type="Pfam" id="PF00445">
    <property type="entry name" value="Ribonuclease_T2"/>
    <property type="match status" value="1"/>
</dbReference>
<dbReference type="PROSITE" id="PS00531">
    <property type="entry name" value="RNASE_T2_2"/>
    <property type="match status" value="1"/>
</dbReference>
<gene>
    <name evidence="4" type="ORF">A8950_1671</name>
</gene>
<dbReference type="PANTHER" id="PTHR11240:SF22">
    <property type="entry name" value="RIBONUCLEASE T2"/>
    <property type="match status" value="1"/>
</dbReference>
<evidence type="ECO:0000313" key="5">
    <source>
        <dbReference type="Proteomes" id="UP000295783"/>
    </source>
</evidence>
<accession>A0A4R6WQG8</accession>
<keyword evidence="3" id="KW-0732">Signal</keyword>
<dbReference type="Proteomes" id="UP000295783">
    <property type="component" value="Unassembled WGS sequence"/>
</dbReference>
<dbReference type="PROSITE" id="PS00530">
    <property type="entry name" value="RNASE_T2_1"/>
    <property type="match status" value="1"/>
</dbReference>
<name>A0A4R6WQG8_9PROT</name>
<organism evidence="4 5">
    <name type="scientific">Dongia mobilis</name>
    <dbReference type="NCBI Taxonomy" id="578943"/>
    <lineage>
        <taxon>Bacteria</taxon>
        <taxon>Pseudomonadati</taxon>
        <taxon>Pseudomonadota</taxon>
        <taxon>Alphaproteobacteria</taxon>
        <taxon>Rhodospirillales</taxon>
        <taxon>Dongiaceae</taxon>
        <taxon>Dongia</taxon>
    </lineage>
</organism>
<dbReference type="InterPro" id="IPR036430">
    <property type="entry name" value="RNase_T2-like_sf"/>
</dbReference>
<feature type="signal peptide" evidence="3">
    <location>
        <begin position="1"/>
        <end position="23"/>
    </location>
</feature>
<dbReference type="SUPFAM" id="SSF55895">
    <property type="entry name" value="Ribonuclease Rh-like"/>
    <property type="match status" value="1"/>
</dbReference>
<feature type="chain" id="PRO_5020890487" evidence="3">
    <location>
        <begin position="24"/>
        <end position="249"/>
    </location>
</feature>
<keyword evidence="5" id="KW-1185">Reference proteome</keyword>
<evidence type="ECO:0000256" key="3">
    <source>
        <dbReference type="SAM" id="SignalP"/>
    </source>
</evidence>
<evidence type="ECO:0000256" key="1">
    <source>
        <dbReference type="ARBA" id="ARBA00007469"/>
    </source>
</evidence>
<dbReference type="InterPro" id="IPR018188">
    <property type="entry name" value="RNase_T2_His_AS_1"/>
</dbReference>
<dbReference type="AlphaFoldDB" id="A0A4R6WQG8"/>
<comment type="similarity">
    <text evidence="1 2">Belongs to the RNase T2 family.</text>
</comment>
<protein>
    <submittedName>
        <fullName evidence="4">Ribonuclease T2</fullName>
    </submittedName>
</protein>
<dbReference type="RefSeq" id="WP_166645063.1">
    <property type="nucleotide sequence ID" value="NZ_SNYW01000007.1"/>
</dbReference>
<sequence length="249" mass="28135">MRHGRRIAAILAAVCFWTQPAPAQEPRDYTLALSWQAGFCAMRSDDASCDAPADWAGRHFTLHGLWPNVDRNGDGRFNADDNYCLLEPDRRRNIDRRWEELPPPELSDATRLDLERVMPGTASLLERHQWVKHGTCSGFNAERYFRAAIDRTEDLAATEFSRFVAAQAGRTVSRRELLDRFELDFGKGSGRALRLFCKRPEGAVVLAEIRLGLRSHRIELPMTRGSLAIPVYPQRSTCPTQFLIPAPGS</sequence>
<proteinExistence type="inferred from homology"/>
<dbReference type="EMBL" id="SNYW01000007">
    <property type="protein sequence ID" value="TDQ83385.1"/>
    <property type="molecule type" value="Genomic_DNA"/>
</dbReference>
<dbReference type="InterPro" id="IPR033130">
    <property type="entry name" value="RNase_T2_His_AS_2"/>
</dbReference>